<gene>
    <name evidence="2" type="primary">cutC</name>
    <name evidence="3" type="ORF">AF72_04165</name>
</gene>
<dbReference type="GO" id="GO:0005737">
    <property type="term" value="C:cytoplasm"/>
    <property type="evidence" value="ECO:0007669"/>
    <property type="project" value="UniProtKB-SubCell"/>
</dbReference>
<dbReference type="SUPFAM" id="SSF110395">
    <property type="entry name" value="CutC-like"/>
    <property type="match status" value="1"/>
</dbReference>
<comment type="caution">
    <text evidence="3">The sequence shown here is derived from an EMBL/GenBank/DDBJ whole genome shotgun (WGS) entry which is preliminary data.</text>
</comment>
<dbReference type="KEGG" id="xtw:AB672_03740"/>
<dbReference type="PANTHER" id="PTHR12598:SF0">
    <property type="entry name" value="COPPER HOMEOSTASIS PROTEIN CUTC HOMOLOG"/>
    <property type="match status" value="1"/>
</dbReference>
<dbReference type="PANTHER" id="PTHR12598">
    <property type="entry name" value="COPPER HOMEOSTASIS PROTEIN CUTC"/>
    <property type="match status" value="1"/>
</dbReference>
<evidence type="ECO:0000313" key="4">
    <source>
        <dbReference type="Proteomes" id="UP000020406"/>
    </source>
</evidence>
<dbReference type="GeneID" id="68900397"/>
<organism evidence="3 4">
    <name type="scientific">Xylella taiwanensis</name>
    <dbReference type="NCBI Taxonomy" id="1444770"/>
    <lineage>
        <taxon>Bacteria</taxon>
        <taxon>Pseudomonadati</taxon>
        <taxon>Pseudomonadota</taxon>
        <taxon>Gammaproteobacteria</taxon>
        <taxon>Lysobacterales</taxon>
        <taxon>Lysobacteraceae</taxon>
        <taxon>Xylella</taxon>
    </lineage>
</organism>
<reference evidence="3 4" key="1">
    <citation type="journal article" date="2014" name="Genome Announc.">
        <title>Draft Genome Sequence of Xylella fastidiosa Pear Leaf Scorch Strain in Taiwan.</title>
        <authorList>
            <person name="Su C.C."/>
            <person name="Deng W.L."/>
            <person name="Jan F.J."/>
            <person name="Chang C.J."/>
            <person name="Huang H."/>
            <person name="Chen J."/>
        </authorList>
    </citation>
    <scope>NUCLEOTIDE SEQUENCE [LARGE SCALE GENOMIC DNA]</scope>
    <source>
        <strain evidence="3 4">PLS229</strain>
    </source>
</reference>
<accession>Z9JLX9</accession>
<dbReference type="Pfam" id="PF03932">
    <property type="entry name" value="CutC"/>
    <property type="match status" value="1"/>
</dbReference>
<dbReference type="OrthoDB" id="9815677at2"/>
<dbReference type="Proteomes" id="UP000020406">
    <property type="component" value="Unassembled WGS sequence"/>
</dbReference>
<comment type="similarity">
    <text evidence="1 2">Belongs to the CutC family.</text>
</comment>
<sequence length="244" mass="25340">MSVSPVLEVAAGSVAAALAAQQGGAMRVELCNGLDGGGLTPSYGMLGVAREHLHIPLYVLIRPRVGDFVFSAQEMDVMCRDVEYCVRLGCDGVVLGALDPAGDVDMGMMRALIAAAGPLGVTFHRAMDVSADPARTLEDAIALGCERVLTSGARPSALEGAETIAALVVQAAGRIVVMPGAGVSAGNVVQLRVLTGAYEFHASARRVVAARRLGPHPYIRDLGGDYACTDADKVRQIVTLLSQE</sequence>
<dbReference type="GO" id="GO:0005507">
    <property type="term" value="F:copper ion binding"/>
    <property type="evidence" value="ECO:0007669"/>
    <property type="project" value="TreeGrafter"/>
</dbReference>
<dbReference type="STRING" id="1444770.AF72_04165"/>
<evidence type="ECO:0000256" key="2">
    <source>
        <dbReference type="HAMAP-Rule" id="MF_00795"/>
    </source>
</evidence>
<protein>
    <recommendedName>
        <fullName evidence="2">PF03932 family protein CutC</fullName>
    </recommendedName>
</protein>
<proteinExistence type="inferred from homology"/>
<dbReference type="InterPro" id="IPR005627">
    <property type="entry name" value="CutC-like"/>
</dbReference>
<dbReference type="Gene3D" id="3.20.20.380">
    <property type="entry name" value="Copper homeostasis (CutC) domain"/>
    <property type="match status" value="1"/>
</dbReference>
<name>Z9JLX9_9GAMM</name>
<dbReference type="eggNOG" id="COG3142">
    <property type="taxonomic scope" value="Bacteria"/>
</dbReference>
<comment type="subcellular location">
    <subcellularLocation>
        <location evidence="2">Cytoplasm</location>
    </subcellularLocation>
</comment>
<dbReference type="PATRIC" id="fig|1444770.3.peg.1009"/>
<dbReference type="RefSeq" id="WP_038270676.1">
    <property type="nucleotide sequence ID" value="NZ_CP053627.1"/>
</dbReference>
<dbReference type="AlphaFoldDB" id="Z9JLX9"/>
<dbReference type="EMBL" id="JDSQ01000005">
    <property type="protein sequence ID" value="EWS78772.1"/>
    <property type="molecule type" value="Genomic_DNA"/>
</dbReference>
<evidence type="ECO:0000313" key="3">
    <source>
        <dbReference type="EMBL" id="EWS78772.1"/>
    </source>
</evidence>
<evidence type="ECO:0000256" key="1">
    <source>
        <dbReference type="ARBA" id="ARBA00007768"/>
    </source>
</evidence>
<comment type="caution">
    <text evidence="2">Once thought to be involved in copper homeostasis, experiments in E.coli have shown this is not the case.</text>
</comment>
<dbReference type="HAMAP" id="MF_00795">
    <property type="entry name" value="CutC"/>
    <property type="match status" value="1"/>
</dbReference>
<keyword evidence="2" id="KW-0963">Cytoplasm</keyword>
<dbReference type="InterPro" id="IPR036822">
    <property type="entry name" value="CutC-like_dom_sf"/>
</dbReference>